<sequence length="133" mass="15629">MIKRVDILSIDKNQIVKLNEKGPDVYSFYVNLSVNPSPEWKNCFRNEWEKQQNNLMIPEVLSTSARIQILFKLGEKLQTYINELIIVVDKCNDFVWQCDVEKAKRIAEMKKKEADKLKNIEDLKKELQAVTLN</sequence>
<dbReference type="EMBL" id="CP061336">
    <property type="protein sequence ID" value="QNU66686.1"/>
    <property type="molecule type" value="Genomic_DNA"/>
</dbReference>
<evidence type="ECO:0000313" key="1">
    <source>
        <dbReference type="EMBL" id="QNU66686.1"/>
    </source>
</evidence>
<dbReference type="KEGG" id="rher:EHE19_017865"/>
<reference evidence="1 2" key="1">
    <citation type="submission" date="2020-09" db="EMBL/GenBank/DDBJ databases">
        <title>Characterization and genome sequencing of Ruminiclostridium sp. nov. MA18.</title>
        <authorList>
            <person name="Rettenmaier R."/>
            <person name="Kowollik M.-L."/>
            <person name="Liebl W."/>
            <person name="Zverlov V."/>
        </authorList>
    </citation>
    <scope>NUCLEOTIDE SEQUENCE [LARGE SCALE GENOMIC DNA]</scope>
    <source>
        <strain evidence="1 2">MA18</strain>
    </source>
</reference>
<name>A0A4U7JHY1_9FIRM</name>
<accession>A0A4U7JHY1</accession>
<keyword evidence="2" id="KW-1185">Reference proteome</keyword>
<dbReference type="AlphaFoldDB" id="A0A4U7JHY1"/>
<evidence type="ECO:0000313" key="2">
    <source>
        <dbReference type="Proteomes" id="UP000306409"/>
    </source>
</evidence>
<protein>
    <submittedName>
        <fullName evidence="1">Uncharacterized protein</fullName>
    </submittedName>
</protein>
<gene>
    <name evidence="1" type="ORF">EHE19_017865</name>
</gene>
<proteinExistence type="predicted"/>
<dbReference type="RefSeq" id="WP_137697451.1">
    <property type="nucleotide sequence ID" value="NZ_CP061336.1"/>
</dbReference>
<dbReference type="Proteomes" id="UP000306409">
    <property type="component" value="Chromosome"/>
</dbReference>
<organism evidence="1 2">
    <name type="scientific">Ruminiclostridium herbifermentans</name>
    <dbReference type="NCBI Taxonomy" id="2488810"/>
    <lineage>
        <taxon>Bacteria</taxon>
        <taxon>Bacillati</taxon>
        <taxon>Bacillota</taxon>
        <taxon>Clostridia</taxon>
        <taxon>Eubacteriales</taxon>
        <taxon>Oscillospiraceae</taxon>
        <taxon>Ruminiclostridium</taxon>
    </lineage>
</organism>